<dbReference type="InterPro" id="IPR010666">
    <property type="entry name" value="Znf_GRF"/>
</dbReference>
<dbReference type="EMBL" id="JADBGQ010000002">
    <property type="protein sequence ID" value="KAG5410757.1"/>
    <property type="molecule type" value="Genomic_DNA"/>
</dbReference>
<evidence type="ECO:0000256" key="1">
    <source>
        <dbReference type="ARBA" id="ARBA00022723"/>
    </source>
</evidence>
<evidence type="ECO:0000313" key="7">
    <source>
        <dbReference type="Proteomes" id="UP000823674"/>
    </source>
</evidence>
<evidence type="ECO:0000256" key="3">
    <source>
        <dbReference type="ARBA" id="ARBA00022833"/>
    </source>
</evidence>
<evidence type="ECO:0000259" key="5">
    <source>
        <dbReference type="PROSITE" id="PS51999"/>
    </source>
</evidence>
<keyword evidence="1" id="KW-0479">Metal-binding</keyword>
<reference evidence="6 7" key="1">
    <citation type="submission" date="2021-03" db="EMBL/GenBank/DDBJ databases">
        <authorList>
            <person name="King G.J."/>
            <person name="Bancroft I."/>
            <person name="Baten A."/>
            <person name="Bloomfield J."/>
            <person name="Borpatragohain P."/>
            <person name="He Z."/>
            <person name="Irish N."/>
            <person name="Irwin J."/>
            <person name="Liu K."/>
            <person name="Mauleon R.P."/>
            <person name="Moore J."/>
            <person name="Morris R."/>
            <person name="Ostergaard L."/>
            <person name="Wang B."/>
            <person name="Wells R."/>
        </authorList>
    </citation>
    <scope>NUCLEOTIDE SEQUENCE [LARGE SCALE GENOMIC DNA]</scope>
    <source>
        <strain evidence="6">R-o-18</strain>
        <tissue evidence="6">Leaf</tissue>
    </source>
</reference>
<comment type="caution">
    <text evidence="6">The sequence shown here is derived from an EMBL/GenBank/DDBJ whole genome shotgun (WGS) entry which is preliminary data.</text>
</comment>
<accession>A0ABQ7NIP6</accession>
<keyword evidence="7" id="KW-1185">Reference proteome</keyword>
<evidence type="ECO:0000256" key="2">
    <source>
        <dbReference type="ARBA" id="ARBA00022771"/>
    </source>
</evidence>
<protein>
    <recommendedName>
        <fullName evidence="5">GRF-type domain-containing protein</fullName>
    </recommendedName>
</protein>
<dbReference type="PANTHER" id="PTHR33248">
    <property type="entry name" value="ZINC ION-BINDING PROTEIN"/>
    <property type="match status" value="1"/>
</dbReference>
<evidence type="ECO:0000256" key="4">
    <source>
        <dbReference type="PROSITE-ProRule" id="PRU01343"/>
    </source>
</evidence>
<sequence length="106" mass="12576">MEVGSGSSKRSRQNSGRRLCFCGLPTDITQAWTNKNPARQFYGCPRFKVGDECKYLSWFDEEEGTNWQKKKALIEARDENIWEKNRVIEQLLKSISEMKTIWRRKR</sequence>
<dbReference type="Proteomes" id="UP000823674">
    <property type="component" value="Chromosome A02"/>
</dbReference>
<name>A0ABQ7NIP6_BRACM</name>
<dbReference type="PROSITE" id="PS51999">
    <property type="entry name" value="ZF_GRF"/>
    <property type="match status" value="1"/>
</dbReference>
<feature type="domain" description="GRF-type" evidence="5">
    <location>
        <begin position="20"/>
        <end position="62"/>
    </location>
</feature>
<keyword evidence="3" id="KW-0862">Zinc</keyword>
<feature type="non-terminal residue" evidence="6">
    <location>
        <position position="106"/>
    </location>
</feature>
<evidence type="ECO:0000313" key="6">
    <source>
        <dbReference type="EMBL" id="KAG5410757.1"/>
    </source>
</evidence>
<organism evidence="6 7">
    <name type="scientific">Brassica rapa subsp. trilocularis</name>
    <dbReference type="NCBI Taxonomy" id="1813537"/>
    <lineage>
        <taxon>Eukaryota</taxon>
        <taxon>Viridiplantae</taxon>
        <taxon>Streptophyta</taxon>
        <taxon>Embryophyta</taxon>
        <taxon>Tracheophyta</taxon>
        <taxon>Spermatophyta</taxon>
        <taxon>Magnoliopsida</taxon>
        <taxon>eudicotyledons</taxon>
        <taxon>Gunneridae</taxon>
        <taxon>Pentapetalae</taxon>
        <taxon>rosids</taxon>
        <taxon>malvids</taxon>
        <taxon>Brassicales</taxon>
        <taxon>Brassicaceae</taxon>
        <taxon>Brassiceae</taxon>
        <taxon>Brassica</taxon>
    </lineage>
</organism>
<proteinExistence type="predicted"/>
<keyword evidence="2 4" id="KW-0863">Zinc-finger</keyword>
<gene>
    <name evidence="6" type="primary">A02g507080.1_BraROA</name>
    <name evidence="6" type="ORF">IGI04_007076</name>
</gene>